<organism evidence="1 2">
    <name type="scientific">Trachymyrmex septentrionalis</name>
    <dbReference type="NCBI Taxonomy" id="34720"/>
    <lineage>
        <taxon>Eukaryota</taxon>
        <taxon>Metazoa</taxon>
        <taxon>Ecdysozoa</taxon>
        <taxon>Arthropoda</taxon>
        <taxon>Hexapoda</taxon>
        <taxon>Insecta</taxon>
        <taxon>Pterygota</taxon>
        <taxon>Neoptera</taxon>
        <taxon>Endopterygota</taxon>
        <taxon>Hymenoptera</taxon>
        <taxon>Apocrita</taxon>
        <taxon>Aculeata</taxon>
        <taxon>Formicoidea</taxon>
        <taxon>Formicidae</taxon>
        <taxon>Myrmicinae</taxon>
        <taxon>Trachymyrmex</taxon>
    </lineage>
</organism>
<accession>A0A151K013</accession>
<evidence type="ECO:0000313" key="2">
    <source>
        <dbReference type="Proteomes" id="UP000078541"/>
    </source>
</evidence>
<sequence>MKFFSFLLETKINIRKIIRCRFIVSIETNLKKSAHIITASYYSEIVQSFSQRRYIQDIPMSALIRFFKCATTLLGLQIITRTTDTIKHLLNVLDDQTTIPLLKVCFRIN</sequence>
<gene>
    <name evidence="1" type="ORF">ALC56_03142</name>
</gene>
<dbReference type="AlphaFoldDB" id="A0A151K013"/>
<proteinExistence type="predicted"/>
<evidence type="ECO:0000313" key="1">
    <source>
        <dbReference type="EMBL" id="KYN42438.1"/>
    </source>
</evidence>
<reference evidence="1 2" key="1">
    <citation type="submission" date="2016-03" db="EMBL/GenBank/DDBJ databases">
        <title>Trachymyrmex septentrionalis WGS genome.</title>
        <authorList>
            <person name="Nygaard S."/>
            <person name="Hu H."/>
            <person name="Boomsma J."/>
            <person name="Zhang G."/>
        </authorList>
    </citation>
    <scope>NUCLEOTIDE SEQUENCE [LARGE SCALE GENOMIC DNA]</scope>
    <source>
        <strain evidence="1">Tsep2-gDNA-1</strain>
        <tissue evidence="1">Whole body</tissue>
    </source>
</reference>
<dbReference type="EMBL" id="KQ981362">
    <property type="protein sequence ID" value="KYN42438.1"/>
    <property type="molecule type" value="Genomic_DNA"/>
</dbReference>
<protein>
    <submittedName>
        <fullName evidence="1">Uncharacterized protein</fullName>
    </submittedName>
</protein>
<name>A0A151K013_9HYME</name>
<dbReference type="STRING" id="34720.A0A151K013"/>
<dbReference type="Proteomes" id="UP000078541">
    <property type="component" value="Unassembled WGS sequence"/>
</dbReference>
<keyword evidence="2" id="KW-1185">Reference proteome</keyword>